<dbReference type="Proteomes" id="UP000509302">
    <property type="component" value="Chromosome"/>
</dbReference>
<keyword evidence="1" id="KW-0732">Signal</keyword>
<sequence>MKNLVLTVLAVIAFSANTMNAQSSYSTAVGLGIDFGDGSTFVGPSAKFFLAEEHALEADILFADGSTLIQGFYEYHGPITGADGLKWYAGIGPGFNLFDGGSNFLLRPIVGLDFKINDVPLAFSFDWRPAMIFFDGDSDFEAARFGLGFRYAFN</sequence>
<evidence type="ECO:0000313" key="2">
    <source>
        <dbReference type="EMBL" id="QLG46436.1"/>
    </source>
</evidence>
<protein>
    <recommendedName>
        <fullName evidence="4">Outer membrane insertion C-signal</fullName>
    </recommendedName>
</protein>
<accession>A0A7H9ASM6</accession>
<dbReference type="RefSeq" id="WP_179242715.1">
    <property type="nucleotide sequence ID" value="NZ_CP058595.1"/>
</dbReference>
<evidence type="ECO:0000313" key="3">
    <source>
        <dbReference type="Proteomes" id="UP000509302"/>
    </source>
</evidence>
<reference evidence="2 3" key="1">
    <citation type="journal article" date="2006" name="Int. J. Syst. Evol. Microbiol.">
        <title>Costertonia aggregata gen. nov., sp. nov., a mesophilic marine bacterium of the family Flavobacteriaceae, isolated from a mature biofilm.</title>
        <authorList>
            <person name="Kwon K.K."/>
            <person name="Lee Y.K."/>
            <person name="Lee H.K."/>
        </authorList>
    </citation>
    <scope>NUCLEOTIDE SEQUENCE [LARGE SCALE GENOMIC DNA]</scope>
    <source>
        <strain evidence="2 3">KCCM 42265</strain>
    </source>
</reference>
<keyword evidence="3" id="KW-1185">Reference proteome</keyword>
<gene>
    <name evidence="2" type="ORF">HYG79_14125</name>
</gene>
<dbReference type="EMBL" id="CP058595">
    <property type="protein sequence ID" value="QLG46436.1"/>
    <property type="molecule type" value="Genomic_DNA"/>
</dbReference>
<organism evidence="2 3">
    <name type="scientific">Costertonia aggregata</name>
    <dbReference type="NCBI Taxonomy" id="343403"/>
    <lineage>
        <taxon>Bacteria</taxon>
        <taxon>Pseudomonadati</taxon>
        <taxon>Bacteroidota</taxon>
        <taxon>Flavobacteriia</taxon>
        <taxon>Flavobacteriales</taxon>
        <taxon>Flavobacteriaceae</taxon>
        <taxon>Costertonia</taxon>
    </lineage>
</organism>
<evidence type="ECO:0008006" key="4">
    <source>
        <dbReference type="Google" id="ProtNLM"/>
    </source>
</evidence>
<evidence type="ECO:0000256" key="1">
    <source>
        <dbReference type="SAM" id="SignalP"/>
    </source>
</evidence>
<proteinExistence type="predicted"/>
<feature type="signal peptide" evidence="1">
    <location>
        <begin position="1"/>
        <end position="21"/>
    </location>
</feature>
<name>A0A7H9ASM6_9FLAO</name>
<dbReference type="KEGG" id="cagg:HYG79_14125"/>
<feature type="chain" id="PRO_5028940229" description="Outer membrane insertion C-signal" evidence="1">
    <location>
        <begin position="22"/>
        <end position="154"/>
    </location>
</feature>
<dbReference type="AlphaFoldDB" id="A0A7H9ASM6"/>